<feature type="non-terminal residue" evidence="2">
    <location>
        <position position="73"/>
    </location>
</feature>
<dbReference type="AlphaFoldDB" id="A0A4Q9PSA3"/>
<dbReference type="EMBL" id="ML143424">
    <property type="protein sequence ID" value="TBU28209.1"/>
    <property type="molecule type" value="Genomic_DNA"/>
</dbReference>
<organism evidence="2 3">
    <name type="scientific">Dichomitus squalens</name>
    <dbReference type="NCBI Taxonomy" id="114155"/>
    <lineage>
        <taxon>Eukaryota</taxon>
        <taxon>Fungi</taxon>
        <taxon>Dikarya</taxon>
        <taxon>Basidiomycota</taxon>
        <taxon>Agaricomycotina</taxon>
        <taxon>Agaricomycetes</taxon>
        <taxon>Polyporales</taxon>
        <taxon>Polyporaceae</taxon>
        <taxon>Dichomitus</taxon>
    </lineage>
</organism>
<dbReference type="Proteomes" id="UP000292957">
    <property type="component" value="Unassembled WGS sequence"/>
</dbReference>
<evidence type="ECO:0000313" key="3">
    <source>
        <dbReference type="Proteomes" id="UP000292082"/>
    </source>
</evidence>
<dbReference type="STRING" id="114155.A0A4Q9PSA3"/>
<evidence type="ECO:0000313" key="2">
    <source>
        <dbReference type="EMBL" id="TBU57279.1"/>
    </source>
</evidence>
<dbReference type="OMA" id="CCHADLM"/>
<protein>
    <submittedName>
        <fullName evidence="2">Uncharacterized protein</fullName>
    </submittedName>
</protein>
<proteinExistence type="predicted"/>
<dbReference type="EMBL" id="ML145139">
    <property type="protein sequence ID" value="TBU57279.1"/>
    <property type="molecule type" value="Genomic_DNA"/>
</dbReference>
<dbReference type="OrthoDB" id="3061698at2759"/>
<feature type="non-terminal residue" evidence="2">
    <location>
        <position position="1"/>
    </location>
</feature>
<keyword evidence="3" id="KW-1185">Reference proteome</keyword>
<dbReference type="Proteomes" id="UP000292082">
    <property type="component" value="Unassembled WGS sequence"/>
</dbReference>
<sequence>IALQNEDTAEDAIVITALNVAPFCCHADLMTMTRPELLQVASILNAKLPRALHIDVSPSCSDVAIRYAIELLV</sequence>
<reference evidence="2 3" key="1">
    <citation type="submission" date="2019-01" db="EMBL/GenBank/DDBJ databases">
        <title>Draft genome sequences of three monokaryotic isolates of the white-rot basidiomycete fungus Dichomitus squalens.</title>
        <authorList>
            <consortium name="DOE Joint Genome Institute"/>
            <person name="Lopez S.C."/>
            <person name="Andreopoulos B."/>
            <person name="Pangilinan J."/>
            <person name="Lipzen A."/>
            <person name="Riley R."/>
            <person name="Ahrendt S."/>
            <person name="Ng V."/>
            <person name="Barry K."/>
            <person name="Daum C."/>
            <person name="Grigoriev I.V."/>
            <person name="Hilden K.S."/>
            <person name="Makela M.R."/>
            <person name="de Vries R.P."/>
        </authorList>
    </citation>
    <scope>NUCLEOTIDE SEQUENCE [LARGE SCALE GENOMIC DNA]</scope>
    <source>
        <strain evidence="2 3">CBS 464.89</strain>
        <strain evidence="1">OM18370.1</strain>
    </source>
</reference>
<gene>
    <name evidence="2" type="ORF">BD310DRAFT_791779</name>
    <name evidence="1" type="ORF">BD311DRAFT_614743</name>
</gene>
<evidence type="ECO:0000313" key="1">
    <source>
        <dbReference type="EMBL" id="TBU28209.1"/>
    </source>
</evidence>
<name>A0A4Q9PSA3_9APHY</name>
<accession>A0A4Q9PSA3</accession>